<dbReference type="SUPFAM" id="SSF51126">
    <property type="entry name" value="Pectin lyase-like"/>
    <property type="match status" value="1"/>
</dbReference>
<comment type="caution">
    <text evidence="1">The sequence shown here is derived from an EMBL/GenBank/DDBJ whole genome shotgun (WGS) entry which is preliminary data.</text>
</comment>
<evidence type="ECO:0000313" key="1">
    <source>
        <dbReference type="EMBL" id="KAK2941379.1"/>
    </source>
</evidence>
<name>A0ABQ9WQG8_9EUKA</name>
<dbReference type="InterPro" id="IPR011050">
    <property type="entry name" value="Pectin_lyase_fold/virulence"/>
</dbReference>
<reference evidence="1 2" key="1">
    <citation type="journal article" date="2022" name="bioRxiv">
        <title>Genomics of Preaxostyla Flagellates Illuminates Evolutionary Transitions and the Path Towards Mitochondrial Loss.</title>
        <authorList>
            <person name="Novak L.V.F."/>
            <person name="Treitli S.C."/>
            <person name="Pyrih J."/>
            <person name="Halakuc P."/>
            <person name="Pipaliya S.V."/>
            <person name="Vacek V."/>
            <person name="Brzon O."/>
            <person name="Soukal P."/>
            <person name="Eme L."/>
            <person name="Dacks J.B."/>
            <person name="Karnkowska A."/>
            <person name="Elias M."/>
            <person name="Hampl V."/>
        </authorList>
    </citation>
    <scope>NUCLEOTIDE SEQUENCE [LARGE SCALE GENOMIC DNA]</scope>
    <source>
        <strain evidence="1">NAU3</strain>
        <tissue evidence="1">Gut</tissue>
    </source>
</reference>
<proteinExistence type="predicted"/>
<sequence length="859" mass="92779">MVSCTIVSGNGCPPLSVRCETGNEETSISLWRCSHKASYTHISPPLVDVYYPAYPHQDTSLGNCNDFTNQESVGVVSVTSSSSSLRNVHLPHGTGPLFDFGSISRHPSHGSSLSINTHLIHSRLVNVSSLSSSCLSGNDPNRQSQQIVGVEVSGCSNHLYGTACRVINDGGSVLCQNSSFSRCSTNLEPSSTHPNYTLQHRTGSEQRFFIDSSFDSSSITFTRCTFHTMTSSGDGAAIYCGSQTASMAISECSFVDCRCTGSRGGALCLSNQNRHSAIVLSCFFSDCSAPNFANSIDLAFRSSQTVSNCIFLAPNKSTSNGGCVLFSVSDAEITVSHTLFSNARASNGGGFTHFNPTKYCTISTTFCVFKNCDATNGGGCRVNEASNSVSFSHCDFLECTGTNGGGLMISSCSGLVSVTDSYFEKCDALSGGAIFINNTASFKLDSLTFTACTGSKGKDLCLNPQLKTDVDGTVMIVNCTSSSGSPNVYFRGDSSSDSDLIPQAPAVSLPPISVSASLALEGDEWVLTVSTREPIEGKLLVVLDNKPAEESNYEQPTSRSPPPIGRLFVLDFASGETSKSQSVPINEWSFLQYESNYSITVASLAGANITQSFSSILVTPNPRRIVEAACEIKDGDPTTGIISLRGRTLEEGHYMAQLKEVGDLPISVTFTELHTLPNSKTMISSTIEVSLLGEERKLEYGKEYEVEFVRKDGADSFMLLDPPRLFMLVPDPTRLTGASTGEYRNDKDPSIVSIPLTGTEIPIGSYEMNVSLGDGSLEEITLNVTFSSKERVGQQQQLYSMQRMEKWISCSIRNTRLTRCGMRMVQFGFHHLFLSSFPRRQLSSQLNQQLWMETRALSL</sequence>
<gene>
    <name evidence="1" type="ORF">BLNAU_23717</name>
</gene>
<evidence type="ECO:0000313" key="2">
    <source>
        <dbReference type="Proteomes" id="UP001281761"/>
    </source>
</evidence>
<organism evidence="1 2">
    <name type="scientific">Blattamonas nauphoetae</name>
    <dbReference type="NCBI Taxonomy" id="2049346"/>
    <lineage>
        <taxon>Eukaryota</taxon>
        <taxon>Metamonada</taxon>
        <taxon>Preaxostyla</taxon>
        <taxon>Oxymonadida</taxon>
        <taxon>Blattamonas</taxon>
    </lineage>
</organism>
<protein>
    <submittedName>
        <fullName evidence="1">Uncharacterized protein</fullName>
    </submittedName>
</protein>
<keyword evidence="2" id="KW-1185">Reference proteome</keyword>
<accession>A0ABQ9WQG8</accession>
<dbReference type="Proteomes" id="UP001281761">
    <property type="component" value="Unassembled WGS sequence"/>
</dbReference>
<dbReference type="EMBL" id="JARBJD010000511">
    <property type="protein sequence ID" value="KAK2941379.1"/>
    <property type="molecule type" value="Genomic_DNA"/>
</dbReference>